<keyword evidence="4 6" id="KW-0472">Membrane</keyword>
<keyword evidence="9" id="KW-1185">Reference proteome</keyword>
<feature type="transmembrane region" description="Helical" evidence="6">
    <location>
        <begin position="6"/>
        <end position="27"/>
    </location>
</feature>
<proteinExistence type="inferred from homology"/>
<feature type="transmembrane region" description="Helical" evidence="6">
    <location>
        <begin position="190"/>
        <end position="209"/>
    </location>
</feature>
<feature type="transmembrane region" description="Helical" evidence="6">
    <location>
        <begin position="306"/>
        <end position="328"/>
    </location>
</feature>
<keyword evidence="2 6" id="KW-0812">Transmembrane</keyword>
<evidence type="ECO:0000256" key="1">
    <source>
        <dbReference type="ARBA" id="ARBA00004141"/>
    </source>
</evidence>
<feature type="transmembrane region" description="Helical" evidence="6">
    <location>
        <begin position="340"/>
        <end position="363"/>
    </location>
</feature>
<dbReference type="Pfam" id="PF20684">
    <property type="entry name" value="Fung_rhodopsin"/>
    <property type="match status" value="1"/>
</dbReference>
<dbReference type="InterPro" id="IPR049326">
    <property type="entry name" value="Rhodopsin_dom_fungi"/>
</dbReference>
<evidence type="ECO:0000256" key="4">
    <source>
        <dbReference type="ARBA" id="ARBA00023136"/>
    </source>
</evidence>
<dbReference type="RefSeq" id="XP_066670408.1">
    <property type="nucleotide sequence ID" value="XM_066811485.1"/>
</dbReference>
<feature type="transmembrane region" description="Helical" evidence="6">
    <location>
        <begin position="221"/>
        <end position="245"/>
    </location>
</feature>
<accession>A0ABR1WQT9</accession>
<dbReference type="GeneID" id="92044545"/>
<evidence type="ECO:0000256" key="2">
    <source>
        <dbReference type="ARBA" id="ARBA00022692"/>
    </source>
</evidence>
<dbReference type="Proteomes" id="UP001433268">
    <property type="component" value="Unassembled WGS sequence"/>
</dbReference>
<sequence length="389" mass="43120">MLVLLRILGIIRLLEIILAMAATSAWIRQRRDNIFKAREITNIGHQSYTIQGGGQFHQTPKGTQDTLSKRNALQDLTNFELSGTSRCTLHLCHHPSHSIGPQISNERMEPRLAAHMDPSLDTPAMEPPPGVVPNFAEPGGSHALEQGMIVAGAIISAVAVLARLVSSAAARKLLIEDVLMVAASSVDLSSIFYTLSAMCLKVAILVNWLRIFVPAGQRNGTWWTLHVLIWAHLIFYSITALTGIFSCQPRQKIWDPWYVGGNCPVNVKVQHIFISVFNFVSDTAILAMPQRIIWRLQMSRSQKWGLSLLFVIGIGAWISGVARTVYFVKMLENDDAMYNLTGVAIWTVWEMTAGFMVMGAPALPRAFKTLPMSESVASFFPIQVPSWAR</sequence>
<evidence type="ECO:0000259" key="7">
    <source>
        <dbReference type="Pfam" id="PF20684"/>
    </source>
</evidence>
<name>A0ABR1WQT9_9PEZI</name>
<gene>
    <name evidence="8" type="ORF">PG997_007170</name>
</gene>
<evidence type="ECO:0000313" key="8">
    <source>
        <dbReference type="EMBL" id="KAK8085899.1"/>
    </source>
</evidence>
<comment type="caution">
    <text evidence="8">The sequence shown here is derived from an EMBL/GenBank/DDBJ whole genome shotgun (WGS) entry which is preliminary data.</text>
</comment>
<comment type="subcellular location">
    <subcellularLocation>
        <location evidence="1">Membrane</location>
        <topology evidence="1">Multi-pass membrane protein</topology>
    </subcellularLocation>
</comment>
<reference evidence="8 9" key="1">
    <citation type="submission" date="2023-01" db="EMBL/GenBank/DDBJ databases">
        <title>Analysis of 21 Apiospora genomes using comparative genomics revels a genus with tremendous synthesis potential of carbohydrate active enzymes and secondary metabolites.</title>
        <authorList>
            <person name="Sorensen T."/>
        </authorList>
    </citation>
    <scope>NUCLEOTIDE SEQUENCE [LARGE SCALE GENOMIC DNA]</scope>
    <source>
        <strain evidence="8 9">CBS 114990</strain>
    </source>
</reference>
<comment type="similarity">
    <text evidence="5">Belongs to the SAT4 family.</text>
</comment>
<dbReference type="EMBL" id="JAQQWN010000005">
    <property type="protein sequence ID" value="KAK8085899.1"/>
    <property type="molecule type" value="Genomic_DNA"/>
</dbReference>
<evidence type="ECO:0000256" key="3">
    <source>
        <dbReference type="ARBA" id="ARBA00022989"/>
    </source>
</evidence>
<dbReference type="PANTHER" id="PTHR33048">
    <property type="entry name" value="PTH11-LIKE INTEGRAL MEMBRANE PROTEIN (AFU_ORTHOLOGUE AFUA_5G11245)"/>
    <property type="match status" value="1"/>
</dbReference>
<keyword evidence="3 6" id="KW-1133">Transmembrane helix</keyword>
<dbReference type="PANTHER" id="PTHR33048:SF160">
    <property type="entry name" value="SAT4 FAMILY MEMBRANE PROTEIN"/>
    <property type="match status" value="1"/>
</dbReference>
<protein>
    <recommendedName>
        <fullName evidence="7">Rhodopsin domain-containing protein</fullName>
    </recommendedName>
</protein>
<feature type="domain" description="Rhodopsin" evidence="7">
    <location>
        <begin position="188"/>
        <end position="366"/>
    </location>
</feature>
<dbReference type="InterPro" id="IPR052337">
    <property type="entry name" value="SAT4-like"/>
</dbReference>
<evidence type="ECO:0000256" key="5">
    <source>
        <dbReference type="ARBA" id="ARBA00038359"/>
    </source>
</evidence>
<evidence type="ECO:0000313" key="9">
    <source>
        <dbReference type="Proteomes" id="UP001433268"/>
    </source>
</evidence>
<evidence type="ECO:0000256" key="6">
    <source>
        <dbReference type="SAM" id="Phobius"/>
    </source>
</evidence>
<organism evidence="8 9">
    <name type="scientific">Apiospora hydei</name>
    <dbReference type="NCBI Taxonomy" id="1337664"/>
    <lineage>
        <taxon>Eukaryota</taxon>
        <taxon>Fungi</taxon>
        <taxon>Dikarya</taxon>
        <taxon>Ascomycota</taxon>
        <taxon>Pezizomycotina</taxon>
        <taxon>Sordariomycetes</taxon>
        <taxon>Xylariomycetidae</taxon>
        <taxon>Amphisphaeriales</taxon>
        <taxon>Apiosporaceae</taxon>
        <taxon>Apiospora</taxon>
    </lineage>
</organism>